<name>A4TW91_9PROT</name>
<dbReference type="Pfam" id="PF00034">
    <property type="entry name" value="Cytochrom_C"/>
    <property type="match status" value="1"/>
</dbReference>
<evidence type="ECO:0000256" key="5">
    <source>
        <dbReference type="SAM" id="SignalP"/>
    </source>
</evidence>
<dbReference type="Gene3D" id="1.10.760.10">
    <property type="entry name" value="Cytochrome c-like domain"/>
    <property type="match status" value="1"/>
</dbReference>
<dbReference type="SUPFAM" id="SSF46626">
    <property type="entry name" value="Cytochrome c"/>
    <property type="match status" value="1"/>
</dbReference>
<keyword evidence="1 4" id="KW-0349">Heme</keyword>
<dbReference type="EMBL" id="CU459003">
    <property type="protein sequence ID" value="CAM74898.1"/>
    <property type="molecule type" value="Genomic_DNA"/>
</dbReference>
<keyword evidence="5" id="KW-0732">Signal</keyword>
<feature type="domain" description="Cytochrome c" evidence="6">
    <location>
        <begin position="128"/>
        <end position="214"/>
    </location>
</feature>
<evidence type="ECO:0000256" key="2">
    <source>
        <dbReference type="ARBA" id="ARBA00022723"/>
    </source>
</evidence>
<evidence type="ECO:0000256" key="3">
    <source>
        <dbReference type="ARBA" id="ARBA00023004"/>
    </source>
</evidence>
<dbReference type="GO" id="GO:0020037">
    <property type="term" value="F:heme binding"/>
    <property type="evidence" value="ECO:0007669"/>
    <property type="project" value="InterPro"/>
</dbReference>
<reference evidence="7" key="1">
    <citation type="journal article" date="2007" name="J. Bacteriol.">
        <title>Comparative genome analysis of four magnetotactic bacteria reveals a complex set of group-specific genes implicated in magnetosome biomineralization and function.</title>
        <authorList>
            <person name="Richter M."/>
            <person name="Kube M."/>
            <person name="Bazylinski D.A."/>
            <person name="Lombardot T."/>
            <person name="Gloeckner F.O."/>
            <person name="Reinhardt R."/>
            <person name="Schueler D."/>
        </authorList>
    </citation>
    <scope>NUCLEOTIDE SEQUENCE</scope>
    <source>
        <strain evidence="7">MSR-1</strain>
    </source>
</reference>
<dbReference type="GO" id="GO:0046872">
    <property type="term" value="F:metal ion binding"/>
    <property type="evidence" value="ECO:0007669"/>
    <property type="project" value="UniProtKB-KW"/>
</dbReference>
<keyword evidence="3 4" id="KW-0408">Iron</keyword>
<evidence type="ECO:0000256" key="4">
    <source>
        <dbReference type="PROSITE-ProRule" id="PRU00433"/>
    </source>
</evidence>
<protein>
    <submittedName>
        <fullName evidence="7">Cytochrome c family protein</fullName>
    </submittedName>
</protein>
<dbReference type="InterPro" id="IPR009056">
    <property type="entry name" value="Cyt_c-like_dom"/>
</dbReference>
<accession>A4TW91</accession>
<proteinExistence type="predicted"/>
<dbReference type="InterPro" id="IPR036909">
    <property type="entry name" value="Cyt_c-like_dom_sf"/>
</dbReference>
<sequence length="265" mass="27088">MNKSLFVLAVLATLSAPAFAHQAATPFYGGQTAASGDLHVEFAIRDGGLRVWVRDHAEKPVAATGKVTLLLGGAKSEITLRADGDRLVGEAPVKTADKVVAVLALSAGGKAVSARFGQEALVQPALNAGASVGQGLFAANCASCHGASLRGTDQGPPLLHAWYAPGGGHDDTQVLKVIGNGTQGHMWKFGDMPKPEGVKAGQEKDILAYIRAMQVANGIGSAPAAAMPNMDGHAAAWGACRALTGWGEADTLDRGQISGGCFPLM</sequence>
<evidence type="ECO:0000259" key="6">
    <source>
        <dbReference type="PROSITE" id="PS51007"/>
    </source>
</evidence>
<feature type="signal peptide" evidence="5">
    <location>
        <begin position="1"/>
        <end position="20"/>
    </location>
</feature>
<dbReference type="GO" id="GO:0009055">
    <property type="term" value="F:electron transfer activity"/>
    <property type="evidence" value="ECO:0007669"/>
    <property type="project" value="InterPro"/>
</dbReference>
<evidence type="ECO:0000256" key="1">
    <source>
        <dbReference type="ARBA" id="ARBA00022617"/>
    </source>
</evidence>
<feature type="chain" id="PRO_5002673137" evidence="5">
    <location>
        <begin position="21"/>
        <end position="265"/>
    </location>
</feature>
<dbReference type="AlphaFoldDB" id="A4TW91"/>
<organism evidence="7">
    <name type="scientific">Magnetospirillum gryphiswaldense</name>
    <dbReference type="NCBI Taxonomy" id="55518"/>
    <lineage>
        <taxon>Bacteria</taxon>
        <taxon>Pseudomonadati</taxon>
        <taxon>Pseudomonadota</taxon>
        <taxon>Alphaproteobacteria</taxon>
        <taxon>Rhodospirillales</taxon>
        <taxon>Rhodospirillaceae</taxon>
        <taxon>Magnetospirillum</taxon>
    </lineage>
</organism>
<keyword evidence="2 4" id="KW-0479">Metal-binding</keyword>
<gene>
    <name evidence="7" type="ORF">MGR_2756</name>
</gene>
<evidence type="ECO:0000313" key="7">
    <source>
        <dbReference type="EMBL" id="CAM74898.1"/>
    </source>
</evidence>
<dbReference type="PROSITE" id="PS51007">
    <property type="entry name" value="CYTC"/>
    <property type="match status" value="1"/>
</dbReference>